<name>A0A975GLF8_9BACT</name>
<organism evidence="1 2">
    <name type="scientific">Desulfonema magnum</name>
    <dbReference type="NCBI Taxonomy" id="45655"/>
    <lineage>
        <taxon>Bacteria</taxon>
        <taxon>Pseudomonadati</taxon>
        <taxon>Thermodesulfobacteriota</taxon>
        <taxon>Desulfobacteria</taxon>
        <taxon>Desulfobacterales</taxon>
        <taxon>Desulfococcaceae</taxon>
        <taxon>Desulfonema</taxon>
    </lineage>
</organism>
<keyword evidence="2" id="KW-1185">Reference proteome</keyword>
<dbReference type="Proteomes" id="UP000663722">
    <property type="component" value="Chromosome"/>
</dbReference>
<proteinExistence type="predicted"/>
<protein>
    <submittedName>
        <fullName evidence="1">Uncharacterized protein</fullName>
    </submittedName>
</protein>
<reference evidence="1" key="1">
    <citation type="journal article" date="2021" name="Microb. Physiol.">
        <title>Proteogenomic Insights into the Physiology of Marine, Sulfate-Reducing, Filamentous Desulfonema limicola and Desulfonema magnum.</title>
        <authorList>
            <person name="Schnaars V."/>
            <person name="Wohlbrand L."/>
            <person name="Scheve S."/>
            <person name="Hinrichs C."/>
            <person name="Reinhardt R."/>
            <person name="Rabus R."/>
        </authorList>
    </citation>
    <scope>NUCLEOTIDE SEQUENCE</scope>
    <source>
        <strain evidence="1">4be13</strain>
    </source>
</reference>
<sequence length="112" mass="13171">MKNISQTSEARQVSSFKFQVSSFKFQVSSFKFRVSSFKFQVSSFKFQVSSFKFQVSSFKFQVSQRRKIMNTDDKLLQRLGRQTVLDENENSVSLSSLWKEQKTVLVFVRHFG</sequence>
<evidence type="ECO:0000313" key="2">
    <source>
        <dbReference type="Proteomes" id="UP000663722"/>
    </source>
</evidence>
<dbReference type="EMBL" id="CP061800">
    <property type="protein sequence ID" value="QTA84778.1"/>
    <property type="molecule type" value="Genomic_DNA"/>
</dbReference>
<accession>A0A975GLF8</accession>
<dbReference type="AlphaFoldDB" id="A0A975GLF8"/>
<evidence type="ECO:0000313" key="1">
    <source>
        <dbReference type="EMBL" id="QTA84778.1"/>
    </source>
</evidence>
<gene>
    <name evidence="1" type="ORF">dnm_007780</name>
</gene>
<dbReference type="KEGG" id="dmm:dnm_007780"/>